<reference evidence="6" key="1">
    <citation type="submission" date="2025-05" db="UniProtKB">
        <authorList>
            <consortium name="RefSeq"/>
        </authorList>
    </citation>
    <scope>NUCLEOTIDE SEQUENCE [LARGE SCALE GENOMIC DNA]</scope>
</reference>
<proteinExistence type="inferred from homology"/>
<dbReference type="RefSeq" id="XP_065645847.1">
    <property type="nucleotide sequence ID" value="XM_065789775.1"/>
</dbReference>
<dbReference type="PANTHER" id="PTHR10159">
    <property type="entry name" value="DUAL SPECIFICITY PROTEIN PHOSPHATASE"/>
    <property type="match status" value="1"/>
</dbReference>
<sequence length="152" mass="17749">MFGLIVTVMTPCEISNDNYDIKNNMRIYNSKFHSEENVKVHLIYHLEDSLNTNDLNEYNIEKICAHIDGHLQSADKPNKNVLIHCMAGMNRSVSLIIAYLLRKKEYNELGFYGIKQMILDKRGGQIVTNGFFEKFLLEYEQIMRKKINENSL</sequence>
<dbReference type="CDD" id="cd14498">
    <property type="entry name" value="DSP"/>
    <property type="match status" value="1"/>
</dbReference>
<organism evidence="6 7">
    <name type="scientific">Hydra vulgaris</name>
    <name type="common">Hydra</name>
    <name type="synonym">Hydra attenuata</name>
    <dbReference type="NCBI Taxonomy" id="6087"/>
    <lineage>
        <taxon>Eukaryota</taxon>
        <taxon>Metazoa</taxon>
        <taxon>Cnidaria</taxon>
        <taxon>Hydrozoa</taxon>
        <taxon>Hydroidolina</taxon>
        <taxon>Anthoathecata</taxon>
        <taxon>Aplanulata</taxon>
        <taxon>Hydridae</taxon>
        <taxon>Hydra</taxon>
    </lineage>
</organism>
<evidence type="ECO:0000313" key="7">
    <source>
        <dbReference type="RefSeq" id="XP_065645847.1"/>
    </source>
</evidence>
<comment type="similarity">
    <text evidence="1">Belongs to the protein-tyrosine phosphatase family. Non-receptor class dual specificity subfamily.</text>
</comment>
<dbReference type="PROSITE" id="PS50056">
    <property type="entry name" value="TYR_PHOSPHATASE_2"/>
    <property type="match status" value="1"/>
</dbReference>
<evidence type="ECO:0000256" key="3">
    <source>
        <dbReference type="ARBA" id="ARBA00022801"/>
    </source>
</evidence>
<keyword evidence="4" id="KW-0904">Protein phosphatase</keyword>
<evidence type="ECO:0000256" key="1">
    <source>
        <dbReference type="ARBA" id="ARBA00008601"/>
    </source>
</evidence>
<dbReference type="GeneID" id="136076300"/>
<feature type="domain" description="Tyrosine specific protein phosphatases" evidence="5">
    <location>
        <begin position="61"/>
        <end position="133"/>
    </location>
</feature>
<evidence type="ECO:0000313" key="6">
    <source>
        <dbReference type="Proteomes" id="UP001652625"/>
    </source>
</evidence>
<dbReference type="PANTHER" id="PTHR10159:SF519">
    <property type="entry name" value="DUAL SPECIFICITY PROTEIN PHOSPHATASE MPK3"/>
    <property type="match status" value="1"/>
</dbReference>
<dbReference type="SUPFAM" id="SSF52799">
    <property type="entry name" value="(Phosphotyrosine protein) phosphatases II"/>
    <property type="match status" value="1"/>
</dbReference>
<dbReference type="EC" id="3.1.3.48" evidence="2"/>
<dbReference type="InterPro" id="IPR000340">
    <property type="entry name" value="Dual-sp_phosphatase_cat-dom"/>
</dbReference>
<dbReference type="Pfam" id="PF00782">
    <property type="entry name" value="DSPc"/>
    <property type="match status" value="1"/>
</dbReference>
<dbReference type="Gene3D" id="3.90.190.10">
    <property type="entry name" value="Protein tyrosine phosphatase superfamily"/>
    <property type="match status" value="1"/>
</dbReference>
<protein>
    <recommendedName>
        <fullName evidence="2">protein-tyrosine-phosphatase</fullName>
        <ecNumber evidence="2">3.1.3.48</ecNumber>
    </recommendedName>
</protein>
<dbReference type="Proteomes" id="UP001652625">
    <property type="component" value="Chromosome 02"/>
</dbReference>
<name>A0ABM4BAC4_HYDVU</name>
<gene>
    <name evidence="7" type="primary">LOC136076300</name>
</gene>
<evidence type="ECO:0000259" key="5">
    <source>
        <dbReference type="PROSITE" id="PS50056"/>
    </source>
</evidence>
<evidence type="ECO:0000256" key="2">
    <source>
        <dbReference type="ARBA" id="ARBA00013064"/>
    </source>
</evidence>
<dbReference type="InterPro" id="IPR029021">
    <property type="entry name" value="Prot-tyrosine_phosphatase-like"/>
</dbReference>
<reference evidence="7" key="2">
    <citation type="submission" date="2025-08" db="UniProtKB">
        <authorList>
            <consortium name="RefSeq"/>
        </authorList>
    </citation>
    <scope>IDENTIFICATION</scope>
</reference>
<dbReference type="InterPro" id="IPR000387">
    <property type="entry name" value="Tyr_Pase_dom"/>
</dbReference>
<keyword evidence="6" id="KW-1185">Reference proteome</keyword>
<accession>A0ABM4BAC4</accession>
<evidence type="ECO:0000256" key="4">
    <source>
        <dbReference type="ARBA" id="ARBA00022912"/>
    </source>
</evidence>
<keyword evidence="3" id="KW-0378">Hydrolase</keyword>